<name>A0ABX8J411_9GAMM</name>
<keyword evidence="1" id="KW-0732">Signal</keyword>
<evidence type="ECO:0000313" key="3">
    <source>
        <dbReference type="Proteomes" id="UP000683436"/>
    </source>
</evidence>
<accession>A0ABX8J411</accession>
<dbReference type="RefSeq" id="WP_216707364.1">
    <property type="nucleotide sequence ID" value="NZ_CP076684.1"/>
</dbReference>
<feature type="signal peptide" evidence="1">
    <location>
        <begin position="1"/>
        <end position="32"/>
    </location>
</feature>
<evidence type="ECO:0000313" key="2">
    <source>
        <dbReference type="EMBL" id="QWV19554.1"/>
    </source>
</evidence>
<keyword evidence="2" id="KW-0614">Plasmid</keyword>
<gene>
    <name evidence="2" type="ORF">KQ248_22605</name>
</gene>
<dbReference type="InterPro" id="IPR021204">
    <property type="entry name" value="Integr_conj_element_PFL4711"/>
</dbReference>
<dbReference type="Proteomes" id="UP000683436">
    <property type="component" value="Plasmid megaplasmid"/>
</dbReference>
<dbReference type="NCBIfam" id="TIGR03755">
    <property type="entry name" value="conj_TIGR03755"/>
    <property type="match status" value="1"/>
</dbReference>
<feature type="chain" id="PRO_5047074213" evidence="1">
    <location>
        <begin position="33"/>
        <end position="458"/>
    </location>
</feature>
<evidence type="ECO:0000256" key="1">
    <source>
        <dbReference type="SAM" id="SignalP"/>
    </source>
</evidence>
<sequence>MKGACHLPLRSPLLVVSLATAILTMGTSHALAAEYGYEASGNVISDDVLYSVGGGSAVGMGRAGSMRSLGVGVGWNSSLVCGNMSLSTTLQNQLNGATQGFQNIMSSVIQNATSAVASLPALIIQRANPALYNLLTNGILQARVDFDRSKMTCRAMAERMADAAGQQMGWGQIAEGQAMREAIVSSDQDAVSSVTEAEESRGRYGVPWVGGQNAGGDGQEPIRIVSDIAKAGYNLLNERAVMETSSISEEDCNDGLVCEAWESPEAAAAFAVRVLGEEEQQTCEGCTKTSTIPGVGLTPLIQEEYERKLAALENLVSGNTGTTLENLKEASTASVPVTRRLIEALRQEEDQDLLTRRLASEIALSSVVEKALLLVRILFAGTREPNVASNDLALAAVDKQNRSLQQDLDNLKTELDLRRSLSGNAAKTIIDRNLEKRENSRGVFQGDPVPDRLQQIER</sequence>
<geneLocation type="plasmid" evidence="2 3">
    <name>megaplasmid</name>
</geneLocation>
<organism evidence="2 3">
    <name type="scientific">Stutzerimonas zhaodongensis</name>
    <dbReference type="NCBI Taxonomy" id="1176257"/>
    <lineage>
        <taxon>Bacteria</taxon>
        <taxon>Pseudomonadati</taxon>
        <taxon>Pseudomonadota</taxon>
        <taxon>Gammaproteobacteria</taxon>
        <taxon>Pseudomonadales</taxon>
        <taxon>Pseudomonadaceae</taxon>
        <taxon>Stutzerimonas</taxon>
    </lineage>
</organism>
<keyword evidence="3" id="KW-1185">Reference proteome</keyword>
<protein>
    <submittedName>
        <fullName evidence="2">Integrating conjugative element protein</fullName>
    </submittedName>
</protein>
<dbReference type="EMBL" id="CP076684">
    <property type="protein sequence ID" value="QWV19554.1"/>
    <property type="molecule type" value="Genomic_DNA"/>
</dbReference>
<proteinExistence type="predicted"/>
<reference evidence="2 3" key="1">
    <citation type="submission" date="2021-06" db="EMBL/GenBank/DDBJ databases">
        <title>Microbial metabolic specificity influences pelagic lipid remineralization.</title>
        <authorList>
            <person name="Behrendt L."/>
            <person name="Hunter J.E."/>
            <person name="Alcolombri U."/>
            <person name="Smriga S."/>
            <person name="Mincer T."/>
            <person name="Lowenstein D.P."/>
            <person name="Peaudecerf F.J."/>
            <person name="Fernandez V.I."/>
            <person name="Fredricks H."/>
            <person name="Almblad H."/>
            <person name="Harrison J.J."/>
            <person name="Stocker R."/>
            <person name="Van Mooy B.A.S."/>
        </authorList>
    </citation>
    <scope>NUCLEOTIDE SEQUENCE [LARGE SCALE GENOMIC DNA]</scope>
    <source>
        <strain evidence="2 3">A252</strain>
        <plasmid evidence="2 3">megaplasmid</plasmid>
    </source>
</reference>